<dbReference type="InterPro" id="IPR033222">
    <property type="entry name" value="PLAC1_fam"/>
</dbReference>
<reference evidence="5 6" key="1">
    <citation type="journal article" date="2020" name="Nature">
        <title>Six reference-quality genomes reveal evolution of bat adaptations.</title>
        <authorList>
            <person name="Jebb D."/>
            <person name="Huang Z."/>
            <person name="Pippel M."/>
            <person name="Hughes G.M."/>
            <person name="Lavrichenko K."/>
            <person name="Devanna P."/>
            <person name="Winkler S."/>
            <person name="Jermiin L.S."/>
            <person name="Skirmuntt E.C."/>
            <person name="Katzourakis A."/>
            <person name="Burkitt-Gray L."/>
            <person name="Ray D.A."/>
            <person name="Sullivan K.A.M."/>
            <person name="Roscito J.G."/>
            <person name="Kirilenko B.M."/>
            <person name="Davalos L.M."/>
            <person name="Corthals A.P."/>
            <person name="Power M.L."/>
            <person name="Jones G."/>
            <person name="Ransome R.D."/>
            <person name="Dechmann D.K.N."/>
            <person name="Locatelli A.G."/>
            <person name="Puechmaille S.J."/>
            <person name="Fedrigo O."/>
            <person name="Jarvis E.D."/>
            <person name="Hiller M."/>
            <person name="Vernes S.C."/>
            <person name="Myers E.W."/>
            <person name="Teeling E.C."/>
        </authorList>
    </citation>
    <scope>NUCLEOTIDE SEQUENCE [LARGE SCALE GENOMIC DNA]</scope>
    <source>
        <strain evidence="5">MRhiFer1</strain>
        <tissue evidence="5">Lung</tissue>
    </source>
</reference>
<dbReference type="PANTHER" id="PTHR14380:SF2">
    <property type="entry name" value="PLACENTA-SPECIFIC PROTEIN 1"/>
    <property type="match status" value="1"/>
</dbReference>
<comment type="subcellular location">
    <subcellularLocation>
        <location evidence="1">Secreted</location>
    </subcellularLocation>
</comment>
<dbReference type="PANTHER" id="PTHR14380">
    <property type="entry name" value="PLACENTA-SPECIFIC PROTEIN 1"/>
    <property type="match status" value="1"/>
</dbReference>
<comment type="similarity">
    <text evidence="2">Belongs to the PLAC1 family.</text>
</comment>
<dbReference type="EMBL" id="JACAGC010000001">
    <property type="protein sequence ID" value="KAF6390649.1"/>
    <property type="molecule type" value="Genomic_DNA"/>
</dbReference>
<evidence type="ECO:0000313" key="6">
    <source>
        <dbReference type="Proteomes" id="UP000585614"/>
    </source>
</evidence>
<organism evidence="5 6">
    <name type="scientific">Rhinolophus ferrumequinum</name>
    <name type="common">Greater horseshoe bat</name>
    <dbReference type="NCBI Taxonomy" id="59479"/>
    <lineage>
        <taxon>Eukaryota</taxon>
        <taxon>Metazoa</taxon>
        <taxon>Chordata</taxon>
        <taxon>Craniata</taxon>
        <taxon>Vertebrata</taxon>
        <taxon>Euteleostomi</taxon>
        <taxon>Mammalia</taxon>
        <taxon>Eutheria</taxon>
        <taxon>Laurasiatheria</taxon>
        <taxon>Chiroptera</taxon>
        <taxon>Yinpterochiroptera</taxon>
        <taxon>Rhinolophoidea</taxon>
        <taxon>Rhinolophidae</taxon>
        <taxon>Rhinolophinae</taxon>
        <taxon>Rhinolophus</taxon>
    </lineage>
</organism>
<dbReference type="Proteomes" id="UP000585614">
    <property type="component" value="Unassembled WGS sequence"/>
</dbReference>
<comment type="caution">
    <text evidence="5">The sequence shown here is derived from an EMBL/GenBank/DDBJ whole genome shotgun (WGS) entry which is preliminary data.</text>
</comment>
<evidence type="ECO:0000313" key="5">
    <source>
        <dbReference type="EMBL" id="KAF6390649.1"/>
    </source>
</evidence>
<accession>A0A7J8AWJ4</accession>
<protein>
    <submittedName>
        <fullName evidence="5">Placenta enriched 1</fullName>
    </submittedName>
</protein>
<dbReference type="GO" id="GO:0005576">
    <property type="term" value="C:extracellular region"/>
    <property type="evidence" value="ECO:0007669"/>
    <property type="project" value="UniProtKB-SubCell"/>
</dbReference>
<evidence type="ECO:0000256" key="4">
    <source>
        <dbReference type="ARBA" id="ARBA00022729"/>
    </source>
</evidence>
<dbReference type="AlphaFoldDB" id="A0A7J8AWJ4"/>
<evidence type="ECO:0000256" key="3">
    <source>
        <dbReference type="ARBA" id="ARBA00022525"/>
    </source>
</evidence>
<keyword evidence="3" id="KW-0964">Secreted</keyword>
<gene>
    <name evidence="5" type="ORF">mRhiFer1_013102</name>
</gene>
<keyword evidence="4" id="KW-0732">Signal</keyword>
<proteinExistence type="inferred from homology"/>
<sequence>MICLLCFCVLQKSTPDSFLFPESHYLISYKNERFGLIRRVVTFTSVFSACSGQNPMTVLCSIDWFMVKVQPSMLNNDVYVHFHELHLGLGCPANHVQPHMYQFTYLITECGIRAKAVFQDMVIYSTEIHYASKGTSSKHMIPVSCGAPQHSLWLTTPYSMKVASEIGTTTQDGETCYDVSTLSQSSQSPNCDCPPCVFNREEHTLTPTSPSRGSAGPFFSAIFLCGYF</sequence>
<name>A0A7J8AWJ4_RHIFE</name>
<dbReference type="Gene3D" id="2.60.40.3210">
    <property type="entry name" value="Zona pellucida, ZP-N domain"/>
    <property type="match status" value="1"/>
</dbReference>
<evidence type="ECO:0000256" key="2">
    <source>
        <dbReference type="ARBA" id="ARBA00010071"/>
    </source>
</evidence>
<evidence type="ECO:0000256" key="1">
    <source>
        <dbReference type="ARBA" id="ARBA00004613"/>
    </source>
</evidence>